<dbReference type="RefSeq" id="WP_376829598.1">
    <property type="nucleotide sequence ID" value="NZ_JBHLWR010000006.1"/>
</dbReference>
<sequence length="241" mass="26197">MERPDLSGAGTIRFLSDDSFPPLTFLDGGKHPAGFVVELARDACDRLAARCTIQSRRFDLLLEALASGQGDVVAAAVPVTPRLLERFSVTRRYMRFPGRFAVKAGAELPQPGEAGFAGRTVGVVAGSAHEAWMKAFFPGSPLKAYPDLASAGAALKAGEVPYLFGDGLSLSLWLNGARSQDCCRFTGGPYFSDAYFGEGVGFIVRRDDETLLRALDYALQQAWADGKFEELYLRYFPVSFF</sequence>
<evidence type="ECO:0000256" key="1">
    <source>
        <dbReference type="ARBA" id="ARBA00022729"/>
    </source>
</evidence>
<name>A0ABV7LCH6_9HYPH</name>
<dbReference type="Pfam" id="PF00497">
    <property type="entry name" value="SBP_bac_3"/>
    <property type="match status" value="1"/>
</dbReference>
<dbReference type="Gene3D" id="3.40.190.10">
    <property type="entry name" value="Periplasmic binding protein-like II"/>
    <property type="match status" value="2"/>
</dbReference>
<accession>A0ABV7LCH6</accession>
<evidence type="ECO:0000313" key="3">
    <source>
        <dbReference type="EMBL" id="MFC3265607.1"/>
    </source>
</evidence>
<dbReference type="PANTHER" id="PTHR35936:SF35">
    <property type="entry name" value="L-CYSTINE-BINDING PROTEIN TCYJ"/>
    <property type="match status" value="1"/>
</dbReference>
<feature type="domain" description="Solute-binding protein family 3/N-terminal" evidence="2">
    <location>
        <begin position="11"/>
        <end position="239"/>
    </location>
</feature>
<dbReference type="EMBL" id="JBHRUV010000018">
    <property type="protein sequence ID" value="MFC3265607.1"/>
    <property type="molecule type" value="Genomic_DNA"/>
</dbReference>
<keyword evidence="1" id="KW-0732">Signal</keyword>
<keyword evidence="4" id="KW-1185">Reference proteome</keyword>
<evidence type="ECO:0000259" key="2">
    <source>
        <dbReference type="SMART" id="SM00062"/>
    </source>
</evidence>
<gene>
    <name evidence="3" type="ORF">ACFOEX_04400</name>
</gene>
<evidence type="ECO:0000313" key="4">
    <source>
        <dbReference type="Proteomes" id="UP001595536"/>
    </source>
</evidence>
<dbReference type="SUPFAM" id="SSF53850">
    <property type="entry name" value="Periplasmic binding protein-like II"/>
    <property type="match status" value="1"/>
</dbReference>
<protein>
    <submittedName>
        <fullName evidence="3">Transporter substrate-binding domain-containing protein</fullName>
    </submittedName>
</protein>
<dbReference type="PANTHER" id="PTHR35936">
    <property type="entry name" value="MEMBRANE-BOUND LYTIC MUREIN TRANSGLYCOSYLASE F"/>
    <property type="match status" value="1"/>
</dbReference>
<dbReference type="InterPro" id="IPR001638">
    <property type="entry name" value="Solute-binding_3/MltF_N"/>
</dbReference>
<comment type="caution">
    <text evidence="3">The sequence shown here is derived from an EMBL/GenBank/DDBJ whole genome shotgun (WGS) entry which is preliminary data.</text>
</comment>
<proteinExistence type="predicted"/>
<dbReference type="SMART" id="SM00062">
    <property type="entry name" value="PBPb"/>
    <property type="match status" value="1"/>
</dbReference>
<reference evidence="4" key="1">
    <citation type="journal article" date="2019" name="Int. J. Syst. Evol. Microbiol.">
        <title>The Global Catalogue of Microorganisms (GCM) 10K type strain sequencing project: providing services to taxonomists for standard genome sequencing and annotation.</title>
        <authorList>
            <consortium name="The Broad Institute Genomics Platform"/>
            <consortium name="The Broad Institute Genome Sequencing Center for Infectious Disease"/>
            <person name="Wu L."/>
            <person name="Ma J."/>
        </authorList>
    </citation>
    <scope>NUCLEOTIDE SEQUENCE [LARGE SCALE GENOMIC DNA]</scope>
    <source>
        <strain evidence="4">CCM 7941</strain>
    </source>
</reference>
<organism evidence="3 4">
    <name type="scientific">Camelimonas abortus</name>
    <dbReference type="NCBI Taxonomy" id="1017184"/>
    <lineage>
        <taxon>Bacteria</taxon>
        <taxon>Pseudomonadati</taxon>
        <taxon>Pseudomonadota</taxon>
        <taxon>Alphaproteobacteria</taxon>
        <taxon>Hyphomicrobiales</taxon>
        <taxon>Chelatococcaceae</taxon>
        <taxon>Camelimonas</taxon>
    </lineage>
</organism>
<dbReference type="Proteomes" id="UP001595536">
    <property type="component" value="Unassembled WGS sequence"/>
</dbReference>